<accession>A0AAP1LI30</accession>
<name>A0AAP1LI30_9FIRM</name>
<dbReference type="RefSeq" id="WP_143161616.1">
    <property type="nucleotide sequence ID" value="NZ_FQVY01000002.1"/>
</dbReference>
<evidence type="ECO:0000313" key="4">
    <source>
        <dbReference type="Proteomes" id="UP000184089"/>
    </source>
</evidence>
<dbReference type="EMBL" id="WWVX01000008">
    <property type="protein sequence ID" value="MZL70331.1"/>
    <property type="molecule type" value="Genomic_DNA"/>
</dbReference>
<dbReference type="Proteomes" id="UP000184089">
    <property type="component" value="Unassembled WGS sequence"/>
</dbReference>
<dbReference type="EMBL" id="JANGAB010000001">
    <property type="protein sequence ID" value="MCQ4948061.1"/>
    <property type="molecule type" value="Genomic_DNA"/>
</dbReference>
<reference evidence="3" key="1">
    <citation type="submission" date="2016-11" db="EMBL/GenBank/DDBJ databases">
        <authorList>
            <person name="Varghese N."/>
            <person name="Submissions S."/>
        </authorList>
    </citation>
    <scope>NUCLEOTIDE SEQUENCE</scope>
    <source>
        <strain evidence="3">DSM 4029</strain>
    </source>
</reference>
<evidence type="ECO:0000313" key="5">
    <source>
        <dbReference type="Proteomes" id="UP000474718"/>
    </source>
</evidence>
<evidence type="ECO:0000313" key="1">
    <source>
        <dbReference type="EMBL" id="MCQ4948061.1"/>
    </source>
</evidence>
<organism evidence="1 6">
    <name type="scientific">Bittarella massiliensis</name>
    <name type="common">ex Durand et al. 2017</name>
    <dbReference type="NCBI Taxonomy" id="1720313"/>
    <lineage>
        <taxon>Bacteria</taxon>
        <taxon>Bacillati</taxon>
        <taxon>Bacillota</taxon>
        <taxon>Clostridia</taxon>
        <taxon>Eubacteriales</taxon>
        <taxon>Oscillospiraceae</taxon>
        <taxon>Bittarella (ex Durand et al. 2017)</taxon>
    </lineage>
</organism>
<dbReference type="AlphaFoldDB" id="A0AAP1LI30"/>
<sequence>MKTMKSIRVVVCVCTQCIMNGAMDIIESVESLKKLKYEMRHGVKIEVETQVCHTEHDHSQVCPVVFVDGQQIEKATNEEVMTRILSIVRK</sequence>
<dbReference type="Proteomes" id="UP001205063">
    <property type="component" value="Unassembled WGS sequence"/>
</dbReference>
<protein>
    <recommendedName>
        <fullName evidence="7">Thioredoxin-like [2Fe-2S] ferredoxin</fullName>
    </recommendedName>
</protein>
<dbReference type="EMBL" id="FQVY01000002">
    <property type="protein sequence ID" value="SHG18828.1"/>
    <property type="molecule type" value="Genomic_DNA"/>
</dbReference>
<evidence type="ECO:0000313" key="6">
    <source>
        <dbReference type="Proteomes" id="UP001205063"/>
    </source>
</evidence>
<reference evidence="1" key="4">
    <citation type="submission" date="2022-06" db="EMBL/GenBank/DDBJ databases">
        <title>Isolation of gut microbiota from human fecal samples.</title>
        <authorList>
            <person name="Pamer E.G."/>
            <person name="Barat B."/>
            <person name="Waligurski E."/>
            <person name="Medina S."/>
            <person name="Paddock L."/>
            <person name="Mostad J."/>
        </authorList>
    </citation>
    <scope>NUCLEOTIDE SEQUENCE</scope>
    <source>
        <strain evidence="1">DFI.7.96</strain>
    </source>
</reference>
<evidence type="ECO:0008006" key="7">
    <source>
        <dbReference type="Google" id="ProtNLM"/>
    </source>
</evidence>
<keyword evidence="5" id="KW-1185">Reference proteome</keyword>
<reference evidence="2 5" key="3">
    <citation type="journal article" date="2019" name="Nat. Med.">
        <title>A library of human gut bacterial isolates paired with longitudinal multiomics data enables mechanistic microbiome research.</title>
        <authorList>
            <person name="Poyet M."/>
            <person name="Groussin M."/>
            <person name="Gibbons S.M."/>
            <person name="Avila-Pacheco J."/>
            <person name="Jiang X."/>
            <person name="Kearney S.M."/>
            <person name="Perrotta A.R."/>
            <person name="Berdy B."/>
            <person name="Zhao S."/>
            <person name="Lieberman T.D."/>
            <person name="Swanson P.K."/>
            <person name="Smith M."/>
            <person name="Roesemann S."/>
            <person name="Alexander J.E."/>
            <person name="Rich S.A."/>
            <person name="Livny J."/>
            <person name="Vlamakis H."/>
            <person name="Clish C."/>
            <person name="Bullock K."/>
            <person name="Deik A."/>
            <person name="Scott J."/>
            <person name="Pierce K.A."/>
            <person name="Xavier R.J."/>
            <person name="Alm E.J."/>
        </authorList>
    </citation>
    <scope>NUCLEOTIDE SEQUENCE [LARGE SCALE GENOMIC DNA]</scope>
    <source>
        <strain evidence="2 5">BIOML-A2</strain>
    </source>
</reference>
<comment type="caution">
    <text evidence="1">The sequence shown here is derived from an EMBL/GenBank/DDBJ whole genome shotgun (WGS) entry which is preliminary data.</text>
</comment>
<dbReference type="Gene3D" id="3.40.30.10">
    <property type="entry name" value="Glutaredoxin"/>
    <property type="match status" value="1"/>
</dbReference>
<evidence type="ECO:0000313" key="3">
    <source>
        <dbReference type="EMBL" id="SHG18828.1"/>
    </source>
</evidence>
<reference evidence="4" key="2">
    <citation type="submission" date="2016-11" db="EMBL/GenBank/DDBJ databases">
        <authorList>
            <person name="Jaros S."/>
            <person name="Januszkiewicz K."/>
            <person name="Wedrychowicz H."/>
        </authorList>
    </citation>
    <scope>NUCLEOTIDE SEQUENCE [LARGE SCALE GENOMIC DNA]</scope>
    <source>
        <strain evidence="4">DSM 4029</strain>
    </source>
</reference>
<evidence type="ECO:0000313" key="2">
    <source>
        <dbReference type="EMBL" id="MZL70331.1"/>
    </source>
</evidence>
<dbReference type="Proteomes" id="UP000474718">
    <property type="component" value="Unassembled WGS sequence"/>
</dbReference>
<proteinExistence type="predicted"/>
<gene>
    <name evidence="2" type="ORF">GT747_11260</name>
    <name evidence="1" type="ORF">NE646_00045</name>
    <name evidence="3" type="ORF">SAMN05444424_1798</name>
</gene>